<evidence type="ECO:0000313" key="2">
    <source>
        <dbReference type="EMBL" id="SVA76018.1"/>
    </source>
</evidence>
<sequence length="25" mass="2870">MDELQDGLLGDDPSELFSWRSPSFK</sequence>
<organism evidence="2">
    <name type="scientific">marine metagenome</name>
    <dbReference type="NCBI Taxonomy" id="408172"/>
    <lineage>
        <taxon>unclassified sequences</taxon>
        <taxon>metagenomes</taxon>
        <taxon>ecological metagenomes</taxon>
    </lineage>
</organism>
<dbReference type="AlphaFoldDB" id="A0A381YG04"/>
<gene>
    <name evidence="2" type="ORF">METZ01_LOCUS128872</name>
</gene>
<feature type="non-terminal residue" evidence="2">
    <location>
        <position position="25"/>
    </location>
</feature>
<reference evidence="2" key="1">
    <citation type="submission" date="2018-05" db="EMBL/GenBank/DDBJ databases">
        <authorList>
            <person name="Lanie J.A."/>
            <person name="Ng W.-L."/>
            <person name="Kazmierczak K.M."/>
            <person name="Andrzejewski T.M."/>
            <person name="Davidsen T.M."/>
            <person name="Wayne K.J."/>
            <person name="Tettelin H."/>
            <person name="Glass J.I."/>
            <person name="Rusch D."/>
            <person name="Podicherti R."/>
            <person name="Tsui H.-C.T."/>
            <person name="Winkler M.E."/>
        </authorList>
    </citation>
    <scope>NUCLEOTIDE SEQUENCE</scope>
</reference>
<evidence type="ECO:0000256" key="1">
    <source>
        <dbReference type="SAM" id="MobiDB-lite"/>
    </source>
</evidence>
<feature type="region of interest" description="Disordered" evidence="1">
    <location>
        <begin position="1"/>
        <end position="25"/>
    </location>
</feature>
<dbReference type="EMBL" id="UINC01018161">
    <property type="protein sequence ID" value="SVA76018.1"/>
    <property type="molecule type" value="Genomic_DNA"/>
</dbReference>
<protein>
    <submittedName>
        <fullName evidence="2">Uncharacterized protein</fullName>
    </submittedName>
</protein>
<name>A0A381YG04_9ZZZZ</name>
<accession>A0A381YG04</accession>
<proteinExistence type="predicted"/>